<feature type="region of interest" description="Hydrophobic" evidence="10">
    <location>
        <begin position="1"/>
        <end position="27"/>
    </location>
</feature>
<dbReference type="STRING" id="626937.HMPREF3293_03000"/>
<comment type="similarity">
    <text evidence="10">Belongs to the 4Fe4S bacterial-type ferredoxin family. RnfB subfamily.</text>
</comment>
<evidence type="ECO:0000256" key="6">
    <source>
        <dbReference type="ARBA" id="ARBA00022982"/>
    </source>
</evidence>
<feature type="binding site" evidence="10">
    <location>
        <position position="142"/>
    </location>
    <ligand>
        <name>[4Fe-4S] cluster</name>
        <dbReference type="ChEBI" id="CHEBI:49883"/>
        <label>2</label>
    </ligand>
</feature>
<keyword evidence="8 10" id="KW-0411">Iron-sulfur</keyword>
<dbReference type="EC" id="7.-.-.-" evidence="10"/>
<reference evidence="14 15" key="1">
    <citation type="submission" date="2016-02" db="EMBL/GenBank/DDBJ databases">
        <authorList>
            <person name="Wen L."/>
            <person name="He K."/>
            <person name="Yang H."/>
        </authorList>
    </citation>
    <scope>NUCLEOTIDE SEQUENCE [LARGE SCALE GENOMIC DNA]</scope>
    <source>
        <strain evidence="14 15">DSM 22607</strain>
    </source>
</reference>
<feature type="domain" description="4Fe-4S ferredoxin-type" evidence="12">
    <location>
        <begin position="268"/>
        <end position="297"/>
    </location>
</feature>
<comment type="caution">
    <text evidence="14">The sequence shown here is derived from an EMBL/GenBank/DDBJ whole genome shotgun (WGS) entry which is preliminary data.</text>
</comment>
<dbReference type="Pfam" id="PF13237">
    <property type="entry name" value="Fer4_10"/>
    <property type="match status" value="1"/>
</dbReference>
<dbReference type="EMBL" id="LSZW01000065">
    <property type="protein sequence ID" value="KXK64345.1"/>
    <property type="molecule type" value="Genomic_DNA"/>
</dbReference>
<evidence type="ECO:0000256" key="9">
    <source>
        <dbReference type="ARBA" id="ARBA00023136"/>
    </source>
</evidence>
<feature type="binding site" evidence="10">
    <location>
        <position position="53"/>
    </location>
    <ligand>
        <name>[4Fe-4S] cluster</name>
        <dbReference type="ChEBI" id="CHEBI:49883"/>
        <label>1</label>
    </ligand>
</feature>
<feature type="binding site" evidence="10">
    <location>
        <position position="178"/>
    </location>
    <ligand>
        <name>[4Fe-4S] cluster</name>
        <dbReference type="ChEBI" id="CHEBI:49883"/>
        <label>3</label>
    </ligand>
</feature>
<keyword evidence="11" id="KW-0812">Transmembrane</keyword>
<dbReference type="GO" id="GO:0046872">
    <property type="term" value="F:metal ion binding"/>
    <property type="evidence" value="ECO:0007669"/>
    <property type="project" value="UniProtKB-KW"/>
</dbReference>
<feature type="binding site" evidence="10">
    <location>
        <position position="182"/>
    </location>
    <ligand>
        <name>[4Fe-4S] cluster</name>
        <dbReference type="ChEBI" id="CHEBI:49883"/>
        <label>2</label>
    </ligand>
</feature>
<feature type="binding site" evidence="10">
    <location>
        <position position="75"/>
    </location>
    <ligand>
        <name>[4Fe-4S] cluster</name>
        <dbReference type="ChEBI" id="CHEBI:49883"/>
        <label>1</label>
    </ligand>
</feature>
<dbReference type="Proteomes" id="UP000070366">
    <property type="component" value="Unassembled WGS sequence"/>
</dbReference>
<gene>
    <name evidence="10" type="primary">rnfB</name>
    <name evidence="14" type="ORF">HMPREF3293_03000</name>
</gene>
<keyword evidence="15" id="KW-1185">Reference proteome</keyword>
<dbReference type="GO" id="GO:0009055">
    <property type="term" value="F:electron transfer activity"/>
    <property type="evidence" value="ECO:0007669"/>
    <property type="project" value="InterPro"/>
</dbReference>
<comment type="cofactor">
    <cofactor evidence="10">
        <name>[4Fe-4S] cluster</name>
        <dbReference type="ChEBI" id="CHEBI:49883"/>
    </cofactor>
    <text evidence="10">Binds 3 [4Fe-4S] clusters.</text>
</comment>
<evidence type="ECO:0000313" key="15">
    <source>
        <dbReference type="Proteomes" id="UP000070366"/>
    </source>
</evidence>
<dbReference type="PROSITE" id="PS00198">
    <property type="entry name" value="4FE4S_FER_1"/>
    <property type="match status" value="3"/>
</dbReference>
<feature type="domain" description="4Fe-4S ferredoxin-type" evidence="12">
    <location>
        <begin position="163"/>
        <end position="192"/>
    </location>
</feature>
<dbReference type="HAMAP" id="MF_00463">
    <property type="entry name" value="RsxB_RnfB"/>
    <property type="match status" value="1"/>
</dbReference>
<keyword evidence="2 10" id="KW-0004">4Fe-4S</keyword>
<dbReference type="InterPro" id="IPR017896">
    <property type="entry name" value="4Fe4S_Fe-S-bd"/>
</dbReference>
<keyword evidence="11" id="KW-1133">Transmembrane helix</keyword>
<comment type="subunit">
    <text evidence="10">The complex is composed of six subunits: RnfA, RnfB, RnfC, RnfD, RnfE and RnfG.</text>
</comment>
<keyword evidence="5 10" id="KW-1278">Translocase</keyword>
<dbReference type="InterPro" id="IPR007202">
    <property type="entry name" value="4Fe-4S_dom"/>
</dbReference>
<evidence type="ECO:0000256" key="5">
    <source>
        <dbReference type="ARBA" id="ARBA00022967"/>
    </source>
</evidence>
<dbReference type="OrthoDB" id="9789936at2"/>
<dbReference type="PANTHER" id="PTHR43560">
    <property type="entry name" value="ION-TRANSLOCATING OXIDOREDUCTASE COMPLEX SUBUNIT B"/>
    <property type="match status" value="1"/>
</dbReference>
<comment type="caution">
    <text evidence="10">Lacks conserved residue(s) required for the propagation of feature annotation.</text>
</comment>
<dbReference type="PATRIC" id="fig|626937.4.peg.2950"/>
<dbReference type="RefSeq" id="WP_066523159.1">
    <property type="nucleotide sequence ID" value="NZ_CP029256.1"/>
</dbReference>
<feature type="binding site" evidence="10">
    <location>
        <position position="175"/>
    </location>
    <ligand>
        <name>[4Fe-4S] cluster</name>
        <dbReference type="ChEBI" id="CHEBI:49883"/>
        <label>3</label>
    </ligand>
</feature>
<keyword evidence="3 10" id="KW-0479">Metal-binding</keyword>
<feature type="domain" description="4Fe-4S ferredoxin-type" evidence="12">
    <location>
        <begin position="239"/>
        <end position="267"/>
    </location>
</feature>
<evidence type="ECO:0000256" key="4">
    <source>
        <dbReference type="ARBA" id="ARBA00022737"/>
    </source>
</evidence>
<evidence type="ECO:0000259" key="12">
    <source>
        <dbReference type="PROSITE" id="PS51379"/>
    </source>
</evidence>
<dbReference type="PANTHER" id="PTHR43560:SF1">
    <property type="entry name" value="ION-TRANSLOCATING OXIDOREDUCTASE COMPLEX SUBUNIT B"/>
    <property type="match status" value="1"/>
</dbReference>
<dbReference type="KEGG" id="cmiu:B1H56_08405"/>
<evidence type="ECO:0000256" key="10">
    <source>
        <dbReference type="HAMAP-Rule" id="MF_00463"/>
    </source>
</evidence>
<proteinExistence type="inferred from homology"/>
<dbReference type="InterPro" id="IPR050395">
    <property type="entry name" value="4Fe4S_Ferredoxin_RnfB"/>
</dbReference>
<keyword evidence="10" id="KW-1003">Cell membrane</keyword>
<keyword evidence="7 10" id="KW-0408">Iron</keyword>
<evidence type="ECO:0000256" key="2">
    <source>
        <dbReference type="ARBA" id="ARBA00022485"/>
    </source>
</evidence>
<organism evidence="14 15">
    <name type="scientific">Christensenella minuta</name>
    <dbReference type="NCBI Taxonomy" id="626937"/>
    <lineage>
        <taxon>Bacteria</taxon>
        <taxon>Bacillati</taxon>
        <taxon>Bacillota</taxon>
        <taxon>Clostridia</taxon>
        <taxon>Christensenellales</taxon>
        <taxon>Christensenellaceae</taxon>
        <taxon>Christensenella</taxon>
    </lineage>
</organism>
<sequence>MFEPIIWSIVVLGGLGAVFGIMLGAASRKFAVKKDERVVAVRENLPGANCGGCGYPGCDGLADALVAGKAEVSACAVLSQDDAKKIGGILGISVGELVPKVARIMCLGSEGHCKNKFEYDGALDCRAAYAIAGGFKACKFACLGLGTCAKVCKFDAITMGPDGIAFIDEDKCTGCGRCVEQCPQSSIAVLPKNVDVYVGCTNTGRGREVMENCSAGCIGCGKCASLCPFGAITMENNLPVIDPEKCRSCWLCVEQCPRKCILTTKSDLKAKINRQKCVGCTLCAKACPFGAIEGELKMTHTVTDICRGCGLCEEACKLGAITMVPKS</sequence>
<accession>A0A136Q112</accession>
<feature type="domain" description="4Fe-4S" evidence="13">
    <location>
        <begin position="33"/>
        <end position="92"/>
    </location>
</feature>
<comment type="function">
    <text evidence="10">Part of a membrane-bound complex that couples electron transfer with translocation of ions across the membrane.</text>
</comment>
<feature type="domain" description="4Fe-4S ferredoxin-type" evidence="12">
    <location>
        <begin position="298"/>
        <end position="326"/>
    </location>
</feature>
<dbReference type="Gene3D" id="1.10.15.40">
    <property type="entry name" value="Electron transport complex subunit B, putative Fe-S cluster"/>
    <property type="match status" value="1"/>
</dbReference>
<evidence type="ECO:0000256" key="1">
    <source>
        <dbReference type="ARBA" id="ARBA00022448"/>
    </source>
</evidence>
<dbReference type="AlphaFoldDB" id="A0A136Q112"/>
<feature type="binding site" evidence="10">
    <location>
        <position position="172"/>
    </location>
    <ligand>
        <name>[4Fe-4S] cluster</name>
        <dbReference type="ChEBI" id="CHEBI:49883"/>
        <label>3</label>
    </ligand>
</feature>
<feature type="transmembrane region" description="Helical" evidence="11">
    <location>
        <begin position="6"/>
        <end position="27"/>
    </location>
</feature>
<feature type="binding site" evidence="10">
    <location>
        <position position="50"/>
    </location>
    <ligand>
        <name>[4Fe-4S] cluster</name>
        <dbReference type="ChEBI" id="CHEBI:49883"/>
        <label>1</label>
    </ligand>
</feature>
<dbReference type="Gene3D" id="3.30.70.20">
    <property type="match status" value="3"/>
</dbReference>
<dbReference type="GO" id="GO:0005886">
    <property type="term" value="C:plasma membrane"/>
    <property type="evidence" value="ECO:0007669"/>
    <property type="project" value="UniProtKB-SubCell"/>
</dbReference>
<evidence type="ECO:0000259" key="13">
    <source>
        <dbReference type="PROSITE" id="PS51656"/>
    </source>
</evidence>
<feature type="binding site" evidence="10">
    <location>
        <position position="58"/>
    </location>
    <ligand>
        <name>[4Fe-4S] cluster</name>
        <dbReference type="ChEBI" id="CHEBI:49883"/>
        <label>1</label>
    </ligand>
</feature>
<dbReference type="Pfam" id="PF04060">
    <property type="entry name" value="FeS"/>
    <property type="match status" value="1"/>
</dbReference>
<dbReference type="GO" id="GO:0051539">
    <property type="term" value="F:4 iron, 4 sulfur cluster binding"/>
    <property type="evidence" value="ECO:0007669"/>
    <property type="project" value="UniProtKB-UniRule"/>
</dbReference>
<feature type="domain" description="4Fe-4S ferredoxin-type" evidence="12">
    <location>
        <begin position="133"/>
        <end position="162"/>
    </location>
</feature>
<keyword evidence="4 10" id="KW-0677">Repeat</keyword>
<dbReference type="PROSITE" id="PS51379">
    <property type="entry name" value="4FE4S_FER_2"/>
    <property type="match status" value="6"/>
</dbReference>
<dbReference type="Pfam" id="PF14697">
    <property type="entry name" value="Fer4_21"/>
    <property type="match status" value="1"/>
</dbReference>
<evidence type="ECO:0000256" key="11">
    <source>
        <dbReference type="SAM" id="Phobius"/>
    </source>
</evidence>
<feature type="domain" description="4Fe-4S ferredoxin-type" evidence="12">
    <location>
        <begin position="206"/>
        <end position="237"/>
    </location>
</feature>
<evidence type="ECO:0000256" key="8">
    <source>
        <dbReference type="ARBA" id="ARBA00023014"/>
    </source>
</evidence>
<dbReference type="InterPro" id="IPR017900">
    <property type="entry name" value="4Fe4S_Fe_S_CS"/>
</dbReference>
<protein>
    <recommendedName>
        <fullName evidence="10">Ion-translocating oxidoreductase complex subunit B</fullName>
        <ecNumber evidence="10">7.-.-.-</ecNumber>
    </recommendedName>
    <alternativeName>
        <fullName evidence="10">Rnf electron transport complex subunit B</fullName>
    </alternativeName>
</protein>
<dbReference type="GO" id="GO:0022900">
    <property type="term" value="P:electron transport chain"/>
    <property type="evidence" value="ECO:0007669"/>
    <property type="project" value="UniProtKB-UniRule"/>
</dbReference>
<name>A0A136Q112_9FIRM</name>
<evidence type="ECO:0000313" key="14">
    <source>
        <dbReference type="EMBL" id="KXK64345.1"/>
    </source>
</evidence>
<dbReference type="Pfam" id="PF00037">
    <property type="entry name" value="Fer4"/>
    <property type="match status" value="1"/>
</dbReference>
<comment type="subcellular location">
    <subcellularLocation>
        <location evidence="10">Cell membrane</location>
    </subcellularLocation>
</comment>
<feature type="binding site" evidence="10">
    <location>
        <position position="148"/>
    </location>
    <ligand>
        <name>[4Fe-4S] cluster</name>
        <dbReference type="ChEBI" id="CHEBI:49883"/>
        <label>2</label>
    </ligand>
</feature>
<evidence type="ECO:0000256" key="7">
    <source>
        <dbReference type="ARBA" id="ARBA00023004"/>
    </source>
</evidence>
<evidence type="ECO:0000256" key="3">
    <source>
        <dbReference type="ARBA" id="ARBA00022723"/>
    </source>
</evidence>
<dbReference type="InterPro" id="IPR010207">
    <property type="entry name" value="Elect_transpt_cplx_RnfB/RsxB"/>
</dbReference>
<dbReference type="PROSITE" id="PS51656">
    <property type="entry name" value="4FE4S"/>
    <property type="match status" value="1"/>
</dbReference>
<dbReference type="CDD" id="cd10549">
    <property type="entry name" value="MtMvhB_like"/>
    <property type="match status" value="2"/>
</dbReference>
<dbReference type="SUPFAM" id="SSF54862">
    <property type="entry name" value="4Fe-4S ferredoxins"/>
    <property type="match status" value="1"/>
</dbReference>
<feature type="binding site" evidence="10">
    <location>
        <position position="138"/>
    </location>
    <ligand>
        <name>[4Fe-4S] cluster</name>
        <dbReference type="ChEBI" id="CHEBI:49883"/>
        <label>2</label>
    </ligand>
</feature>
<feature type="binding site" evidence="10">
    <location>
        <position position="152"/>
    </location>
    <ligand>
        <name>[4Fe-4S] cluster</name>
        <dbReference type="ChEBI" id="CHEBI:49883"/>
        <label>3</label>
    </ligand>
</feature>
<keyword evidence="9 10" id="KW-0472">Membrane</keyword>
<keyword evidence="1 10" id="KW-0813">Transport</keyword>
<keyword evidence="6 10" id="KW-0249">Electron transport</keyword>